<evidence type="ECO:0000256" key="1">
    <source>
        <dbReference type="ARBA" id="ARBA00000085"/>
    </source>
</evidence>
<dbReference type="PANTHER" id="PTHR43711">
    <property type="entry name" value="TWO-COMPONENT HISTIDINE KINASE"/>
    <property type="match status" value="1"/>
</dbReference>
<keyword evidence="9" id="KW-1133">Transmembrane helix</keyword>
<keyword evidence="4" id="KW-0597">Phosphoprotein</keyword>
<feature type="domain" description="HAMP" evidence="12">
    <location>
        <begin position="216"/>
        <end position="268"/>
    </location>
</feature>
<keyword evidence="10" id="KW-0732">Signal</keyword>
<dbReference type="SUPFAM" id="SSF47384">
    <property type="entry name" value="Homodimeric domain of signal transducing histidine kinase"/>
    <property type="match status" value="1"/>
</dbReference>
<proteinExistence type="predicted"/>
<dbReference type="InterPro" id="IPR036097">
    <property type="entry name" value="HisK_dim/P_sf"/>
</dbReference>
<reference evidence="13 14" key="1">
    <citation type="submission" date="2023-07" db="EMBL/GenBank/DDBJ databases">
        <title>Sorghum-associated microbial communities from plants grown in Nebraska, USA.</title>
        <authorList>
            <person name="Schachtman D."/>
        </authorList>
    </citation>
    <scope>NUCLEOTIDE SEQUENCE [LARGE SCALE GENOMIC DNA]</scope>
    <source>
        <strain evidence="13 14">BE313</strain>
    </source>
</reference>
<evidence type="ECO:0000256" key="8">
    <source>
        <dbReference type="SAM" id="Coils"/>
    </source>
</evidence>
<comment type="caution">
    <text evidence="13">The sequence shown here is derived from an EMBL/GenBank/DDBJ whole genome shotgun (WGS) entry which is preliminary data.</text>
</comment>
<dbReference type="RefSeq" id="WP_310376994.1">
    <property type="nucleotide sequence ID" value="NZ_JAVDXT010000006.1"/>
</dbReference>
<dbReference type="PROSITE" id="PS50109">
    <property type="entry name" value="HIS_KIN"/>
    <property type="match status" value="1"/>
</dbReference>
<dbReference type="EMBL" id="JAVDXT010000006">
    <property type="protein sequence ID" value="MDR7380091.1"/>
    <property type="molecule type" value="Genomic_DNA"/>
</dbReference>
<dbReference type="CDD" id="cd00075">
    <property type="entry name" value="HATPase"/>
    <property type="match status" value="1"/>
</dbReference>
<keyword evidence="9" id="KW-0472">Membrane</keyword>
<dbReference type="Gene3D" id="6.10.340.10">
    <property type="match status" value="1"/>
</dbReference>
<evidence type="ECO:0000259" key="12">
    <source>
        <dbReference type="PROSITE" id="PS50885"/>
    </source>
</evidence>
<dbReference type="PANTHER" id="PTHR43711:SF1">
    <property type="entry name" value="HISTIDINE KINASE 1"/>
    <property type="match status" value="1"/>
</dbReference>
<dbReference type="Gene3D" id="1.10.287.130">
    <property type="match status" value="1"/>
</dbReference>
<dbReference type="PROSITE" id="PS50885">
    <property type="entry name" value="HAMP"/>
    <property type="match status" value="1"/>
</dbReference>
<dbReference type="Pfam" id="PF02518">
    <property type="entry name" value="HATPase_c"/>
    <property type="match status" value="1"/>
</dbReference>
<comment type="subcellular location">
    <subcellularLocation>
        <location evidence="2">Membrane</location>
    </subcellularLocation>
</comment>
<dbReference type="InterPro" id="IPR050736">
    <property type="entry name" value="Sensor_HK_Regulatory"/>
</dbReference>
<evidence type="ECO:0000256" key="5">
    <source>
        <dbReference type="ARBA" id="ARBA00022679"/>
    </source>
</evidence>
<dbReference type="EC" id="2.7.13.3" evidence="3"/>
<feature type="domain" description="Histidine kinase" evidence="11">
    <location>
        <begin position="308"/>
        <end position="533"/>
    </location>
</feature>
<dbReference type="Proteomes" id="UP001180487">
    <property type="component" value="Unassembled WGS sequence"/>
</dbReference>
<dbReference type="InterPro" id="IPR003594">
    <property type="entry name" value="HATPase_dom"/>
</dbReference>
<dbReference type="InterPro" id="IPR003661">
    <property type="entry name" value="HisK_dim/P_dom"/>
</dbReference>
<name>A0ABU2CFM5_9BURK</name>
<dbReference type="Pfam" id="PF00512">
    <property type="entry name" value="HisKA"/>
    <property type="match status" value="1"/>
</dbReference>
<evidence type="ECO:0000259" key="11">
    <source>
        <dbReference type="PROSITE" id="PS50109"/>
    </source>
</evidence>
<dbReference type="GO" id="GO:0016301">
    <property type="term" value="F:kinase activity"/>
    <property type="evidence" value="ECO:0007669"/>
    <property type="project" value="UniProtKB-KW"/>
</dbReference>
<keyword evidence="6 13" id="KW-0418">Kinase</keyword>
<dbReference type="CDD" id="cd00082">
    <property type="entry name" value="HisKA"/>
    <property type="match status" value="1"/>
</dbReference>
<dbReference type="InterPro" id="IPR036890">
    <property type="entry name" value="HATPase_C_sf"/>
</dbReference>
<dbReference type="SMART" id="SM00388">
    <property type="entry name" value="HisKA"/>
    <property type="match status" value="1"/>
</dbReference>
<dbReference type="SMART" id="SM00387">
    <property type="entry name" value="HATPase_c"/>
    <property type="match status" value="1"/>
</dbReference>
<dbReference type="SUPFAM" id="SSF158472">
    <property type="entry name" value="HAMP domain-like"/>
    <property type="match status" value="1"/>
</dbReference>
<evidence type="ECO:0000313" key="13">
    <source>
        <dbReference type="EMBL" id="MDR7380091.1"/>
    </source>
</evidence>
<comment type="catalytic activity">
    <reaction evidence="1">
        <text>ATP + protein L-histidine = ADP + protein N-phospho-L-histidine.</text>
        <dbReference type="EC" id="2.7.13.3"/>
    </reaction>
</comment>
<protein>
    <recommendedName>
        <fullName evidence="3">histidine kinase</fullName>
        <ecNumber evidence="3">2.7.13.3</ecNumber>
    </recommendedName>
</protein>
<evidence type="ECO:0000256" key="3">
    <source>
        <dbReference type="ARBA" id="ARBA00012438"/>
    </source>
</evidence>
<keyword evidence="9" id="KW-0812">Transmembrane</keyword>
<evidence type="ECO:0000256" key="2">
    <source>
        <dbReference type="ARBA" id="ARBA00004370"/>
    </source>
</evidence>
<dbReference type="CDD" id="cd06225">
    <property type="entry name" value="HAMP"/>
    <property type="match status" value="1"/>
</dbReference>
<keyword evidence="5" id="KW-0808">Transferase</keyword>
<dbReference type="Gene3D" id="3.30.565.10">
    <property type="entry name" value="Histidine kinase-like ATPase, C-terminal domain"/>
    <property type="match status" value="1"/>
</dbReference>
<sequence>MFRKRLTVALGTLACAALLQGGVSLWALQAAGDKVYRGRVASDVLAGFLELYGTKQRLRAWLSQSLLGAPVAPQLREQLQSEMAATLDRLDAMAVLAAELDGDRGALQAEHRQRQEDLRVLHQSLDELRIAMASVQPQPPNDSSVALWSEITRVFDVSQGRDLRSLLDRNIAREKAAVARDRAAADSSLALVRTLALGAATSLALAAALLALYFARALRQPLEELSTGVEALQRGELQHRIPAHRHDEFSRFAQRVNAMAGEIAHHREREVEARHRLEDLVQARTAELQDALQTLRQLEARRRQLFADISHELRTPTTVIRGEADIALRGQDKPAGYYQGAMQRIVGAAQQLGGVIDDLLTMARTDIDTLALHREPLSVAAPLQEAVEQAQTLGLEHRVQVEYTASAEDWRLLGDAQRLRQLFTLLLHNAVRYSHFAGVVQVQASCVADASGAALWQLHVIDRGIGISADDLPRVFERNFRGENARLHRTDGSGLGLGLPIAAMLTRAHGGHIEIDSQPGQGTKVSLRLPLLVEPVYEHTDR</sequence>
<dbReference type="InterPro" id="IPR003660">
    <property type="entry name" value="HAMP_dom"/>
</dbReference>
<dbReference type="SUPFAM" id="SSF55874">
    <property type="entry name" value="ATPase domain of HSP90 chaperone/DNA topoisomerase II/histidine kinase"/>
    <property type="match status" value="1"/>
</dbReference>
<dbReference type="Pfam" id="PF00672">
    <property type="entry name" value="HAMP"/>
    <property type="match status" value="1"/>
</dbReference>
<evidence type="ECO:0000256" key="10">
    <source>
        <dbReference type="SAM" id="SignalP"/>
    </source>
</evidence>
<keyword evidence="8" id="KW-0175">Coiled coil</keyword>
<accession>A0ABU2CFM5</accession>
<keyword evidence="7" id="KW-0902">Two-component regulatory system</keyword>
<evidence type="ECO:0000256" key="7">
    <source>
        <dbReference type="ARBA" id="ARBA00023012"/>
    </source>
</evidence>
<feature type="signal peptide" evidence="10">
    <location>
        <begin position="1"/>
        <end position="19"/>
    </location>
</feature>
<organism evidence="13 14">
    <name type="scientific">Rhodoferax ferrireducens</name>
    <dbReference type="NCBI Taxonomy" id="192843"/>
    <lineage>
        <taxon>Bacteria</taxon>
        <taxon>Pseudomonadati</taxon>
        <taxon>Pseudomonadota</taxon>
        <taxon>Betaproteobacteria</taxon>
        <taxon>Burkholderiales</taxon>
        <taxon>Comamonadaceae</taxon>
        <taxon>Rhodoferax</taxon>
    </lineage>
</organism>
<evidence type="ECO:0000256" key="6">
    <source>
        <dbReference type="ARBA" id="ARBA00022777"/>
    </source>
</evidence>
<evidence type="ECO:0000256" key="4">
    <source>
        <dbReference type="ARBA" id="ARBA00022553"/>
    </source>
</evidence>
<dbReference type="InterPro" id="IPR005467">
    <property type="entry name" value="His_kinase_dom"/>
</dbReference>
<dbReference type="PRINTS" id="PR00344">
    <property type="entry name" value="BCTRLSENSOR"/>
</dbReference>
<dbReference type="SMART" id="SM00304">
    <property type="entry name" value="HAMP"/>
    <property type="match status" value="1"/>
</dbReference>
<feature type="coiled-coil region" evidence="8">
    <location>
        <begin position="281"/>
        <end position="308"/>
    </location>
</feature>
<feature type="chain" id="PRO_5045607064" description="histidine kinase" evidence="10">
    <location>
        <begin position="20"/>
        <end position="542"/>
    </location>
</feature>
<keyword evidence="14" id="KW-1185">Reference proteome</keyword>
<feature type="transmembrane region" description="Helical" evidence="9">
    <location>
        <begin position="195"/>
        <end position="215"/>
    </location>
</feature>
<gene>
    <name evidence="13" type="ORF">J2X19_004793</name>
</gene>
<evidence type="ECO:0000256" key="9">
    <source>
        <dbReference type="SAM" id="Phobius"/>
    </source>
</evidence>
<evidence type="ECO:0000313" key="14">
    <source>
        <dbReference type="Proteomes" id="UP001180487"/>
    </source>
</evidence>
<dbReference type="InterPro" id="IPR004358">
    <property type="entry name" value="Sig_transdc_His_kin-like_C"/>
</dbReference>